<dbReference type="CDD" id="cd00086">
    <property type="entry name" value="homeodomain"/>
    <property type="match status" value="1"/>
</dbReference>
<evidence type="ECO:0000256" key="1">
    <source>
        <dbReference type="ARBA" id="ARBA00004123"/>
    </source>
</evidence>
<keyword evidence="6 10" id="KW-0238">DNA-binding</keyword>
<name>A0ABP1RL48_9HEXA</name>
<evidence type="ECO:0000313" key="18">
    <source>
        <dbReference type="Proteomes" id="UP001642540"/>
    </source>
</evidence>
<evidence type="ECO:0000256" key="3">
    <source>
        <dbReference type="ARBA" id="ARBA00022737"/>
    </source>
</evidence>
<keyword evidence="9 10" id="KW-0539">Nucleus</keyword>
<accession>A0ABP1RL48</accession>
<keyword evidence="4 12" id="KW-0805">Transcription regulation</keyword>
<keyword evidence="7 10" id="KW-0371">Homeobox</keyword>
<feature type="region of interest" description="Disordered" evidence="14">
    <location>
        <begin position="285"/>
        <end position="357"/>
    </location>
</feature>
<evidence type="ECO:0000256" key="2">
    <source>
        <dbReference type="ARBA" id="ARBA00008190"/>
    </source>
</evidence>
<feature type="domain" description="CUT" evidence="16">
    <location>
        <begin position="379"/>
        <end position="466"/>
    </location>
</feature>
<dbReference type="InterPro" id="IPR009057">
    <property type="entry name" value="Homeodomain-like_sf"/>
</dbReference>
<feature type="region of interest" description="Disordered" evidence="14">
    <location>
        <begin position="887"/>
        <end position="968"/>
    </location>
</feature>
<feature type="compositionally biased region" description="Polar residues" evidence="14">
    <location>
        <begin position="208"/>
        <end position="221"/>
    </location>
</feature>
<reference evidence="17 18" key="1">
    <citation type="submission" date="2024-08" db="EMBL/GenBank/DDBJ databases">
        <authorList>
            <person name="Cucini C."/>
            <person name="Frati F."/>
        </authorList>
    </citation>
    <scope>NUCLEOTIDE SEQUENCE [LARGE SCALE GENOMIC DNA]</scope>
</reference>
<dbReference type="PROSITE" id="PS50071">
    <property type="entry name" value="HOMEOBOX_2"/>
    <property type="match status" value="1"/>
</dbReference>
<dbReference type="SMART" id="SM00389">
    <property type="entry name" value="HOX"/>
    <property type="match status" value="1"/>
</dbReference>
<evidence type="ECO:0000256" key="6">
    <source>
        <dbReference type="ARBA" id="ARBA00023125"/>
    </source>
</evidence>
<dbReference type="InterPro" id="IPR010982">
    <property type="entry name" value="Lambda_DNA-bd_dom_sf"/>
</dbReference>
<evidence type="ECO:0000313" key="17">
    <source>
        <dbReference type="EMBL" id="CAL8129745.1"/>
    </source>
</evidence>
<feature type="compositionally biased region" description="Basic and acidic residues" evidence="14">
    <location>
        <begin position="1358"/>
        <end position="1376"/>
    </location>
</feature>
<protein>
    <recommendedName>
        <fullName evidence="12">Homeobox protein cut-like</fullName>
    </recommendedName>
</protein>
<feature type="compositionally biased region" description="Pro residues" evidence="14">
    <location>
        <begin position="914"/>
        <end position="927"/>
    </location>
</feature>
<feature type="compositionally biased region" description="Low complexity" evidence="14">
    <location>
        <begin position="529"/>
        <end position="559"/>
    </location>
</feature>
<dbReference type="Proteomes" id="UP001642540">
    <property type="component" value="Unassembled WGS sequence"/>
</dbReference>
<sequence>MYGHKNRTLGVDYCLLPMESLSSSLAASPPPPPPAPPPLSSSPNPPPVDWILKKERIFLLAQFWQQRATLAEKEVTSLKEQLANHGGTGGGTGGSSSTGAPAAATAMAPPPPEREDPLISPSQQHKNDYEMVAAKDKEIASLVEDIQRLQTSLNQIRENSATQIRLLEEQLNQKQEVISRLEARLDAQRDYDEMKRELVNLKASAASTLTTNTDSPSSSINGVDAKDMKDNNTTSGNSKRPVSPMSGIPPRFLLGPTSLPVEAFGSLLGEEIVATWRRSLERSLLASSPPSQPHCPTSALTPSHHLVNESSSSPPVPPSDSSPHESSMHADMSMGDNSCTLNGSSSGPTPDRIPFRYEDSLIPKSDPMEARLQEMLRYNMDKFGSQCLDTLQISRRVRELLSIHNIGQRLFAKYILGLSQGTVSELLSKPKPWDKLTEKGRDSYRKMHAWAADDASVMLLKSLIPKKGKEGSGGSLPPSYRCEETGADERIAHILSEANQALHRGHGLNSNSMGNHDSMCDDTGSKSPSVGNNLCSNNNNINNNNNNNGMCGPSSPSGSSGRGGDRRLRKYENDDIPQEQVARIYQEELAKLVGLRLPHGMGGADPTDPRIPREHFQSLLFPHLFGGSLLERDDIRMALDAYHRELAKLAATTSAASPSHFPPPLFHPGASVPNGLSGAQDLTMPKRLSPLDTKDNDDKIEKDDPSEMMRHVGSAFSLVRPKGGESNSGAPSPLNTILPPSGVDDTSNASPLQRMASITNSLISQPTAPSVASPSQRPLKAVLPPITQQQFDQYNNLNTEDIVRKVKEQLSQYSISQRLFGESVLGLSQGSVSDLLARPKPWHMLTQKGREPFIRMKMFLEDENAVHKLVASQYKIAPEKLMRTGGYAGNPSPATASKAPAKVAELPKSQETSPLPPPPPPIPPMPPVSASLSHLGLENSKKQIPPSSHGATTPTPVMHPRAPPSGLPPQPSVYEMAALTQDLDTQVITTKIKEALLANNIGQKIFGEMVLGLSQGSVSELLSKPKPWHMLSIKGREPFIRMQLWLADPLNVERLQHLKNERREANKRKRGLPHSNSSMDAYGSGAQGSSDNSNDSPNDSYSPGSSAAAPPNKKQRVLFSEEQKEALKLAFALESYPNQTAIEFLARELGLSSRTISNWFHNHRMRLKQQTSSPIIQESPVSSQPFDPVQFRLLLHQRLLELHKDKFSALGFIGHHSGHGMEEGLDLSMSNTASRAHSDNEDDFFEEDDDDEIDNEGSVASDDSGGSNLSRRKRKSQSKPLSLQSNHSSLQGKLGVGVSSSGSSRRKPVAPQWFNPSWHDDSDDEEVLINGVCVFQNPTPFASSGKGSVKMEASLPLEGRKARVKMEPRDESAGEKTDDDIDGADEPLSPSSKNEDDKTELSLKHSLKHPKHEPVDESHDLSGDEEGRSDGAHSD</sequence>
<feature type="region of interest" description="Disordered" evidence="14">
    <location>
        <begin position="82"/>
        <end position="123"/>
    </location>
</feature>
<feature type="coiled-coil region" evidence="13">
    <location>
        <begin position="139"/>
        <end position="204"/>
    </location>
</feature>
<keyword evidence="18" id="KW-1185">Reference proteome</keyword>
<dbReference type="Gene3D" id="1.10.10.60">
    <property type="entry name" value="Homeodomain-like"/>
    <property type="match status" value="1"/>
</dbReference>
<dbReference type="EMBL" id="CAXLJM020000078">
    <property type="protein sequence ID" value="CAL8129745.1"/>
    <property type="molecule type" value="Genomic_DNA"/>
</dbReference>
<feature type="compositionally biased region" description="Basic and acidic residues" evidence="14">
    <location>
        <begin position="563"/>
        <end position="573"/>
    </location>
</feature>
<evidence type="ECO:0000256" key="10">
    <source>
        <dbReference type="PROSITE-ProRule" id="PRU00108"/>
    </source>
</evidence>
<feature type="compositionally biased region" description="Basic and acidic residues" evidence="14">
    <location>
        <begin position="1393"/>
        <end position="1403"/>
    </location>
</feature>
<feature type="compositionally biased region" description="Pro residues" evidence="14">
    <location>
        <begin position="28"/>
        <end position="47"/>
    </location>
</feature>
<comment type="subcellular location">
    <subcellularLocation>
        <location evidence="1 10 11">Nucleus</location>
    </subcellularLocation>
</comment>
<feature type="region of interest" description="Disordered" evidence="14">
    <location>
        <begin position="1223"/>
        <end position="1319"/>
    </location>
</feature>
<feature type="domain" description="Homeobox" evidence="15">
    <location>
        <begin position="1110"/>
        <end position="1170"/>
    </location>
</feature>
<evidence type="ECO:0000259" key="15">
    <source>
        <dbReference type="PROSITE" id="PS50071"/>
    </source>
</evidence>
<feature type="region of interest" description="Disordered" evidence="14">
    <location>
        <begin position="22"/>
        <end position="47"/>
    </location>
</feature>
<feature type="compositionally biased region" description="Low complexity" evidence="14">
    <location>
        <begin position="97"/>
        <end position="107"/>
    </location>
</feature>
<evidence type="ECO:0000256" key="8">
    <source>
        <dbReference type="ARBA" id="ARBA00023163"/>
    </source>
</evidence>
<evidence type="ECO:0000256" key="9">
    <source>
        <dbReference type="ARBA" id="ARBA00023242"/>
    </source>
</evidence>
<organism evidence="17 18">
    <name type="scientific">Orchesella dallaii</name>
    <dbReference type="NCBI Taxonomy" id="48710"/>
    <lineage>
        <taxon>Eukaryota</taxon>
        <taxon>Metazoa</taxon>
        <taxon>Ecdysozoa</taxon>
        <taxon>Arthropoda</taxon>
        <taxon>Hexapoda</taxon>
        <taxon>Collembola</taxon>
        <taxon>Entomobryomorpha</taxon>
        <taxon>Entomobryoidea</taxon>
        <taxon>Orchesellidae</taxon>
        <taxon>Orchesellinae</taxon>
        <taxon>Orchesella</taxon>
    </lineage>
</organism>
<feature type="DNA-binding region" description="Homeobox" evidence="10">
    <location>
        <begin position="1112"/>
        <end position="1171"/>
    </location>
</feature>
<dbReference type="SUPFAM" id="SSF46689">
    <property type="entry name" value="Homeodomain-like"/>
    <property type="match status" value="1"/>
</dbReference>
<feature type="compositionally biased region" description="Polar residues" evidence="14">
    <location>
        <begin position="231"/>
        <end position="240"/>
    </location>
</feature>
<feature type="compositionally biased region" description="Polar residues" evidence="14">
    <location>
        <begin position="1278"/>
        <end position="1287"/>
    </location>
</feature>
<dbReference type="Pfam" id="PF02376">
    <property type="entry name" value="CUT"/>
    <property type="match status" value="3"/>
</dbReference>
<dbReference type="InterPro" id="IPR001356">
    <property type="entry name" value="HD"/>
</dbReference>
<dbReference type="InterPro" id="IPR017970">
    <property type="entry name" value="Homeobox_CS"/>
</dbReference>
<keyword evidence="3" id="KW-0677">Repeat</keyword>
<gene>
    <name evidence="17" type="ORF">ODALV1_LOCUS23426</name>
</gene>
<feature type="compositionally biased region" description="Low complexity" evidence="14">
    <location>
        <begin position="1288"/>
        <end position="1303"/>
    </location>
</feature>
<dbReference type="PROSITE" id="PS51042">
    <property type="entry name" value="CUT"/>
    <property type="match status" value="3"/>
</dbReference>
<evidence type="ECO:0000256" key="5">
    <source>
        <dbReference type="ARBA" id="ARBA00023054"/>
    </source>
</evidence>
<proteinExistence type="inferred from homology"/>
<feature type="domain" description="CUT" evidence="16">
    <location>
        <begin position="788"/>
        <end position="875"/>
    </location>
</feature>
<evidence type="ECO:0000256" key="13">
    <source>
        <dbReference type="SAM" id="Coils"/>
    </source>
</evidence>
<dbReference type="PANTHER" id="PTHR14043:SF2">
    <property type="entry name" value="HOMEOBOX PROTEIN CUT"/>
    <property type="match status" value="1"/>
</dbReference>
<feature type="compositionally biased region" description="Polar residues" evidence="14">
    <location>
        <begin position="335"/>
        <end position="348"/>
    </location>
</feature>
<feature type="compositionally biased region" description="Acidic residues" evidence="14">
    <location>
        <begin position="1240"/>
        <end position="1255"/>
    </location>
</feature>
<feature type="region of interest" description="Disordered" evidence="14">
    <location>
        <begin position="208"/>
        <end position="249"/>
    </location>
</feature>
<comment type="similarity">
    <text evidence="2 12">Belongs to the CUT homeobox family.</text>
</comment>
<feature type="compositionally biased region" description="Low complexity" evidence="14">
    <location>
        <begin position="891"/>
        <end position="904"/>
    </location>
</feature>
<feature type="region of interest" description="Disordered" evidence="14">
    <location>
        <begin position="1338"/>
        <end position="1435"/>
    </location>
</feature>
<keyword evidence="5 13" id="KW-0175">Coiled coil</keyword>
<feature type="compositionally biased region" description="Basic and acidic residues" evidence="14">
    <location>
        <begin position="1412"/>
        <end position="1435"/>
    </location>
</feature>
<dbReference type="PROSITE" id="PS00027">
    <property type="entry name" value="HOMEOBOX_1"/>
    <property type="match status" value="1"/>
</dbReference>
<evidence type="ECO:0000256" key="14">
    <source>
        <dbReference type="SAM" id="MobiDB-lite"/>
    </source>
</evidence>
<feature type="compositionally biased region" description="Polar residues" evidence="14">
    <location>
        <begin position="945"/>
        <end position="955"/>
    </location>
</feature>
<feature type="region of interest" description="Disordered" evidence="14">
    <location>
        <begin position="668"/>
        <end position="704"/>
    </location>
</feature>
<feature type="domain" description="CUT" evidence="16">
    <location>
        <begin position="974"/>
        <end position="1061"/>
    </location>
</feature>
<feature type="compositionally biased region" description="Low complexity" evidence="14">
    <location>
        <begin position="1088"/>
        <end position="1111"/>
    </location>
</feature>
<evidence type="ECO:0000256" key="4">
    <source>
        <dbReference type="ARBA" id="ARBA00023015"/>
    </source>
</evidence>
<dbReference type="InterPro" id="IPR003350">
    <property type="entry name" value="CUT_dom"/>
</dbReference>
<feature type="compositionally biased region" description="Gly residues" evidence="14">
    <location>
        <begin position="86"/>
        <end position="96"/>
    </location>
</feature>
<dbReference type="PANTHER" id="PTHR14043">
    <property type="entry name" value="CCAAT DISPLACEMENT PROTEIN-RELATED"/>
    <property type="match status" value="1"/>
</dbReference>
<feature type="compositionally biased region" description="Basic and acidic residues" evidence="14">
    <location>
        <begin position="692"/>
        <end position="704"/>
    </location>
</feature>
<evidence type="ECO:0000259" key="16">
    <source>
        <dbReference type="PROSITE" id="PS51042"/>
    </source>
</evidence>
<keyword evidence="8 12" id="KW-0804">Transcription</keyword>
<comment type="caution">
    <text evidence="17">The sequence shown here is derived from an EMBL/GenBank/DDBJ whole genome shotgun (WGS) entry which is preliminary data.</text>
</comment>
<dbReference type="SMART" id="SM01109">
    <property type="entry name" value="CUT"/>
    <property type="match status" value="3"/>
</dbReference>
<dbReference type="SUPFAM" id="SSF47413">
    <property type="entry name" value="lambda repressor-like DNA-binding domains"/>
    <property type="match status" value="3"/>
</dbReference>
<evidence type="ECO:0000256" key="12">
    <source>
        <dbReference type="RuleBase" id="RU361129"/>
    </source>
</evidence>
<evidence type="ECO:0000256" key="7">
    <source>
        <dbReference type="ARBA" id="ARBA00023155"/>
    </source>
</evidence>
<feature type="region of interest" description="Disordered" evidence="14">
    <location>
        <begin position="1061"/>
        <end position="1115"/>
    </location>
</feature>
<dbReference type="Pfam" id="PF00046">
    <property type="entry name" value="Homeodomain"/>
    <property type="match status" value="1"/>
</dbReference>
<evidence type="ECO:0000256" key="11">
    <source>
        <dbReference type="RuleBase" id="RU000682"/>
    </source>
</evidence>
<dbReference type="Gene3D" id="1.10.260.40">
    <property type="entry name" value="lambda repressor-like DNA-binding domains"/>
    <property type="match status" value="3"/>
</dbReference>
<feature type="region of interest" description="Disordered" evidence="14">
    <location>
        <begin position="513"/>
        <end position="574"/>
    </location>
</feature>